<proteinExistence type="predicted"/>
<dbReference type="AlphaFoldDB" id="A0A915KNR7"/>
<evidence type="ECO:0000313" key="1">
    <source>
        <dbReference type="Proteomes" id="UP000887565"/>
    </source>
</evidence>
<accession>A0A915KNR7</accession>
<keyword evidence="1" id="KW-1185">Reference proteome</keyword>
<dbReference type="WBParaSite" id="nRc.2.0.1.t40099-RA">
    <property type="protein sequence ID" value="nRc.2.0.1.t40099-RA"/>
    <property type="gene ID" value="nRc.2.0.1.g40099"/>
</dbReference>
<evidence type="ECO:0000313" key="2">
    <source>
        <dbReference type="WBParaSite" id="nRc.2.0.1.t40099-RA"/>
    </source>
</evidence>
<sequence length="133" mass="15123">MENTENFSALSAGFQANYDSLLVLFLLQVRKDGNETIILKDAWLESRSNCASQNLVSQVRWTIWCSTLNLYIAQWIASLRHSGESSLSPKEPSNSETIMSAFSWSAGRKSFMYECTISTPFPFHSYLYLEETS</sequence>
<protein>
    <submittedName>
        <fullName evidence="2">Uncharacterized protein</fullName>
    </submittedName>
</protein>
<organism evidence="1 2">
    <name type="scientific">Romanomermis culicivorax</name>
    <name type="common">Nematode worm</name>
    <dbReference type="NCBI Taxonomy" id="13658"/>
    <lineage>
        <taxon>Eukaryota</taxon>
        <taxon>Metazoa</taxon>
        <taxon>Ecdysozoa</taxon>
        <taxon>Nematoda</taxon>
        <taxon>Enoplea</taxon>
        <taxon>Dorylaimia</taxon>
        <taxon>Mermithida</taxon>
        <taxon>Mermithoidea</taxon>
        <taxon>Mermithidae</taxon>
        <taxon>Romanomermis</taxon>
    </lineage>
</organism>
<name>A0A915KNR7_ROMCU</name>
<dbReference type="Proteomes" id="UP000887565">
    <property type="component" value="Unplaced"/>
</dbReference>
<reference evidence="2" key="1">
    <citation type="submission" date="2022-11" db="UniProtKB">
        <authorList>
            <consortium name="WormBaseParasite"/>
        </authorList>
    </citation>
    <scope>IDENTIFICATION</scope>
</reference>